<comment type="caution">
    <text evidence="1">The sequence shown here is derived from an EMBL/GenBank/DDBJ whole genome shotgun (WGS) entry which is preliminary data.</text>
</comment>
<dbReference type="InterPro" id="IPR021323">
    <property type="entry name" value="DUF2927"/>
</dbReference>
<dbReference type="AlphaFoldDB" id="A0A6B0TVZ2"/>
<keyword evidence="2" id="KW-1185">Reference proteome</keyword>
<sequence>MGRLLLMTLCLGLAACTSTTVSNPDLEDYYESEQQKLLARGKLRTDYSPKDASYGTDDLIRNFQKIALFDEYTVRGGQYVRRETPSALRKWDRPIRVDTLFGPSVSSEQRKTDRRNVEEFTARLARLTGQNMRMSSGLGQANFLVMFLNQSEQEQFARILQARYPNIEPAVVRAFQNSPRNIFCVAYAFASEDSPYVYTSAVILVKAEHKDLMRLSCIHEEMAQAMGLANDSREARPSIFNDDEEFALLTRHDELLLQMLYDPRLKPGMSAVEVLPLLPSVATRAGRGSGS</sequence>
<dbReference type="Proteomes" id="UP000436016">
    <property type="component" value="Unassembled WGS sequence"/>
</dbReference>
<dbReference type="PROSITE" id="PS51257">
    <property type="entry name" value="PROKAR_LIPOPROTEIN"/>
    <property type="match status" value="1"/>
</dbReference>
<accession>A0A6B0TVZ2</accession>
<gene>
    <name evidence="1" type="ORF">GSH16_08070</name>
</gene>
<evidence type="ECO:0000313" key="1">
    <source>
        <dbReference type="EMBL" id="MXU65402.1"/>
    </source>
</evidence>
<evidence type="ECO:0000313" key="2">
    <source>
        <dbReference type="Proteomes" id="UP000436016"/>
    </source>
</evidence>
<protein>
    <submittedName>
        <fullName evidence="1">DUF2927 domain-containing protein</fullName>
    </submittedName>
</protein>
<organism evidence="1 2">
    <name type="scientific">Oceanomicrobium pacificus</name>
    <dbReference type="NCBI Taxonomy" id="2692916"/>
    <lineage>
        <taxon>Bacteria</taxon>
        <taxon>Pseudomonadati</taxon>
        <taxon>Pseudomonadota</taxon>
        <taxon>Alphaproteobacteria</taxon>
        <taxon>Rhodobacterales</taxon>
        <taxon>Paracoccaceae</taxon>
        <taxon>Oceanomicrobium</taxon>
    </lineage>
</organism>
<reference evidence="1 2" key="1">
    <citation type="submission" date="2019-12" db="EMBL/GenBank/DDBJ databases">
        <title>Strain KN286 was isolated from seawater, which was collected from Caroline Seamount in the tropical western Pacific.</title>
        <authorList>
            <person name="Wang Q."/>
        </authorList>
    </citation>
    <scope>NUCLEOTIDE SEQUENCE [LARGE SCALE GENOMIC DNA]</scope>
    <source>
        <strain evidence="1 2">KN286</strain>
    </source>
</reference>
<dbReference type="Pfam" id="PF11150">
    <property type="entry name" value="DUF2927"/>
    <property type="match status" value="1"/>
</dbReference>
<dbReference type="EMBL" id="WUWG01000003">
    <property type="protein sequence ID" value="MXU65402.1"/>
    <property type="molecule type" value="Genomic_DNA"/>
</dbReference>
<name>A0A6B0TVZ2_9RHOB</name>
<dbReference type="RefSeq" id="WP_160853848.1">
    <property type="nucleotide sequence ID" value="NZ_WUWG01000003.1"/>
</dbReference>
<proteinExistence type="predicted"/>